<dbReference type="GO" id="GO:0003677">
    <property type="term" value="F:DNA binding"/>
    <property type="evidence" value="ECO:0007669"/>
    <property type="project" value="UniProtKB-KW"/>
</dbReference>
<accession>A0ABD5LZ80</accession>
<dbReference type="Pfam" id="PF00216">
    <property type="entry name" value="Bac_DNA_binding"/>
    <property type="match status" value="2"/>
</dbReference>
<evidence type="ECO:0000313" key="4">
    <source>
        <dbReference type="EMBL" id="MEZ3162631.1"/>
    </source>
</evidence>
<dbReference type="InterPro" id="IPR000119">
    <property type="entry name" value="Hist_DNA-bd"/>
</dbReference>
<dbReference type="PROSITE" id="PS51318">
    <property type="entry name" value="TAT"/>
    <property type="match status" value="1"/>
</dbReference>
<dbReference type="EMBL" id="JBEDNY010000001">
    <property type="protein sequence ID" value="MEZ3162631.1"/>
    <property type="molecule type" value="Genomic_DNA"/>
</dbReference>
<gene>
    <name evidence="4" type="ORF">ABNG04_01850</name>
</gene>
<dbReference type="SUPFAM" id="SSF47729">
    <property type="entry name" value="IHF-like DNA-binding proteins"/>
    <property type="match status" value="2"/>
</dbReference>
<dbReference type="CDD" id="cd13831">
    <property type="entry name" value="HU"/>
    <property type="match status" value="1"/>
</dbReference>
<dbReference type="PROSITE" id="PS00045">
    <property type="entry name" value="HISTONE_LIKE"/>
    <property type="match status" value="1"/>
</dbReference>
<sequence length="243" mass="25052">MNTDTSAENGLSRRNVLVRGAVLSTCLGLGLATSTGGAAAMNKAELIEAMASEARLSGDDAQAAVDGIVRAATAALAGGESVAVAGFGSFSVPKRVSQGRVNVFDGKGNDVVERSPVDFDACPEFAAALGLVRGEGRRAEAGSRCRKADVVIDAERLARETRSERREGLSKADAKKALEGFSVAATKALKKGDRLSLIGFGSVSISKRSARTGRNPQTGKESARGAKRVVKFKAGAELSKAVN</sequence>
<protein>
    <submittedName>
        <fullName evidence="4">HU family DNA-binding protein</fullName>
    </submittedName>
</protein>
<dbReference type="PRINTS" id="PR01727">
    <property type="entry name" value="DNABINDINGHU"/>
</dbReference>
<organism evidence="4 5">
    <name type="scientific">Halorubrum miltondacostae</name>
    <dbReference type="NCBI Taxonomy" id="3076378"/>
    <lineage>
        <taxon>Archaea</taxon>
        <taxon>Methanobacteriati</taxon>
        <taxon>Methanobacteriota</taxon>
        <taxon>Stenosarchaea group</taxon>
        <taxon>Halobacteria</taxon>
        <taxon>Halobacteriales</taxon>
        <taxon>Haloferacaceae</taxon>
        <taxon>Halorubrum</taxon>
    </lineage>
</organism>
<name>A0ABD5LZ80_9EURY</name>
<feature type="compositionally biased region" description="Polar residues" evidence="3">
    <location>
        <begin position="208"/>
        <end position="220"/>
    </location>
</feature>
<dbReference type="RefSeq" id="WP_371159537.1">
    <property type="nucleotide sequence ID" value="NZ_JBEDNX010000012.1"/>
</dbReference>
<evidence type="ECO:0000256" key="2">
    <source>
        <dbReference type="RuleBase" id="RU003939"/>
    </source>
</evidence>
<comment type="similarity">
    <text evidence="2">Belongs to the bacterial histone-like protein family.</text>
</comment>
<dbReference type="PANTHER" id="PTHR33175">
    <property type="entry name" value="DNA-BINDING PROTEIN HU"/>
    <property type="match status" value="1"/>
</dbReference>
<keyword evidence="1 4" id="KW-0238">DNA-binding</keyword>
<feature type="region of interest" description="Disordered" evidence="3">
    <location>
        <begin position="208"/>
        <end position="228"/>
    </location>
</feature>
<evidence type="ECO:0000256" key="1">
    <source>
        <dbReference type="ARBA" id="ARBA00023125"/>
    </source>
</evidence>
<dbReference type="PANTHER" id="PTHR33175:SF3">
    <property type="entry name" value="DNA-BINDING PROTEIN HU-BETA"/>
    <property type="match status" value="1"/>
</dbReference>
<proteinExistence type="inferred from homology"/>
<keyword evidence="5" id="KW-1185">Reference proteome</keyword>
<dbReference type="InterPro" id="IPR006311">
    <property type="entry name" value="TAT_signal"/>
</dbReference>
<dbReference type="Gene3D" id="4.10.520.10">
    <property type="entry name" value="IHF-like DNA-binding proteins"/>
    <property type="match status" value="2"/>
</dbReference>
<dbReference type="AlphaFoldDB" id="A0ABD5LZ80"/>
<dbReference type="InterPro" id="IPR010992">
    <property type="entry name" value="IHF-like_DNA-bd_dom_sf"/>
</dbReference>
<dbReference type="Proteomes" id="UP001567572">
    <property type="component" value="Unassembled WGS sequence"/>
</dbReference>
<evidence type="ECO:0000313" key="5">
    <source>
        <dbReference type="Proteomes" id="UP001567572"/>
    </source>
</evidence>
<comment type="caution">
    <text evidence="4">The sequence shown here is derived from an EMBL/GenBank/DDBJ whole genome shotgun (WGS) entry which is preliminary data.</text>
</comment>
<reference evidence="4 5" key="1">
    <citation type="submission" date="2024-06" db="EMBL/GenBank/DDBJ databases">
        <title>Halorubrum miltondacostae sp. nov., a potential PHA producer isolated from an inland solar saltern in Rio Maior, Portugal.</title>
        <authorList>
            <person name="Albuquerque L."/>
            <person name="Viver T."/>
            <person name="Barroso C."/>
            <person name="Claudino R."/>
            <person name="Galvan M."/>
            <person name="Simoes G."/>
            <person name="Lobo Da Cunha A."/>
            <person name="Egas C."/>
        </authorList>
    </citation>
    <scope>NUCLEOTIDE SEQUENCE [LARGE SCALE GENOMIC DNA]</scope>
    <source>
        <strain evidence="4 5">RMP-11</strain>
    </source>
</reference>
<dbReference type="SMART" id="SM00411">
    <property type="entry name" value="BHL"/>
    <property type="match status" value="2"/>
</dbReference>
<dbReference type="InterPro" id="IPR020816">
    <property type="entry name" value="Histone-like_DNA-bd_CS"/>
</dbReference>
<evidence type="ECO:0000256" key="3">
    <source>
        <dbReference type="SAM" id="MobiDB-lite"/>
    </source>
</evidence>